<dbReference type="EMBL" id="LOXM01000009">
    <property type="protein sequence ID" value="KVG76610.1"/>
    <property type="molecule type" value="Genomic_DNA"/>
</dbReference>
<name>A0A118HZJ1_9BURK</name>
<reference evidence="1 2" key="1">
    <citation type="submission" date="2015-11" db="EMBL/GenBank/DDBJ databases">
        <title>Expanding the genomic diversity of Burkholderia species for the development of highly accurate diagnostics.</title>
        <authorList>
            <person name="Sahl J."/>
            <person name="Keim P."/>
            <person name="Wagner D."/>
        </authorList>
    </citation>
    <scope>NUCLEOTIDE SEQUENCE [LARGE SCALE GENOMIC DNA]</scope>
    <source>
        <strain evidence="1 2">MSMB2036</strain>
    </source>
</reference>
<organism evidence="1 2">
    <name type="scientific">Burkholderia ubonensis</name>
    <dbReference type="NCBI Taxonomy" id="101571"/>
    <lineage>
        <taxon>Bacteria</taxon>
        <taxon>Pseudomonadati</taxon>
        <taxon>Pseudomonadota</taxon>
        <taxon>Betaproteobacteria</taxon>
        <taxon>Burkholderiales</taxon>
        <taxon>Burkholderiaceae</taxon>
        <taxon>Burkholderia</taxon>
        <taxon>Burkholderia cepacia complex</taxon>
    </lineage>
</organism>
<sequence length="285" mass="31515">MTVIQVGLVDKTASIDPSFVEAAAAALNIQVMRDLLPIWNIQATVRYLPSASRIPSGVWPVLLVNALPDDEGGVHLDKNNQPYAKVLATPASDGWTIAASHEVIEMLIDPAGNRLKSSISIKIDNGKIVDGDTQFDYLVEGCDPVEADNCSYSIQGVAVSDFITPHFYDPVAKPGTQYSFNGKIDKPREVLPGGYISWIDPQTDMWQQLQYFDTTGTPTIVDLGPAPADLKSLREWVHERRGAAPDGLRTTLALSQESKNDRLMEECRRHRKVLRDIAERRADLY</sequence>
<comment type="caution">
    <text evidence="1">The sequence shown here is derived from an EMBL/GenBank/DDBJ whole genome shotgun (WGS) entry which is preliminary data.</text>
</comment>
<evidence type="ECO:0000313" key="2">
    <source>
        <dbReference type="Proteomes" id="UP000064029"/>
    </source>
</evidence>
<proteinExistence type="predicted"/>
<accession>A0A118HZJ1</accession>
<gene>
    <name evidence="1" type="ORF">WJ33_13055</name>
</gene>
<dbReference type="OrthoDB" id="9048715at2"/>
<protein>
    <submittedName>
        <fullName evidence="1">Uncharacterized protein</fullName>
    </submittedName>
</protein>
<evidence type="ECO:0000313" key="1">
    <source>
        <dbReference type="EMBL" id="KVG76610.1"/>
    </source>
</evidence>
<dbReference type="Proteomes" id="UP000064029">
    <property type="component" value="Unassembled WGS sequence"/>
</dbReference>
<dbReference type="RefSeq" id="WP_059748864.1">
    <property type="nucleotide sequence ID" value="NZ_CP013416.1"/>
</dbReference>
<dbReference type="AlphaFoldDB" id="A0A118HZJ1"/>